<dbReference type="NCBIfam" id="TIGR02212">
    <property type="entry name" value="lolCE"/>
    <property type="match status" value="1"/>
</dbReference>
<keyword evidence="7 8" id="KW-0472">Membrane</keyword>
<dbReference type="Pfam" id="PF12704">
    <property type="entry name" value="MacB_PCD"/>
    <property type="match status" value="1"/>
</dbReference>
<feature type="transmembrane region" description="Helical" evidence="8">
    <location>
        <begin position="324"/>
        <end position="350"/>
    </location>
</feature>
<organism evidence="11 12">
    <name type="scientific">Aliiglaciecola lipolytica E3</name>
    <dbReference type="NCBI Taxonomy" id="1127673"/>
    <lineage>
        <taxon>Bacteria</taxon>
        <taxon>Pseudomonadati</taxon>
        <taxon>Pseudomonadota</taxon>
        <taxon>Gammaproteobacteria</taxon>
        <taxon>Alteromonadales</taxon>
        <taxon>Alteromonadaceae</taxon>
        <taxon>Aliiglaciecola</taxon>
    </lineage>
</organism>
<protein>
    <submittedName>
        <fullName evidence="11">Lipoprotein-releasing system transmembrane protein lolC</fullName>
    </submittedName>
</protein>
<feature type="domain" description="MacB-like periplasmic core" evidence="10">
    <location>
        <begin position="29"/>
        <end position="239"/>
    </location>
</feature>
<dbReference type="GO" id="GO:0044874">
    <property type="term" value="P:lipoprotein localization to outer membrane"/>
    <property type="evidence" value="ECO:0007669"/>
    <property type="project" value="TreeGrafter"/>
</dbReference>
<comment type="caution">
    <text evidence="11">The sequence shown here is derived from an EMBL/GenBank/DDBJ whole genome shotgun (WGS) entry which is preliminary data.</text>
</comment>
<proteinExistence type="inferred from homology"/>
<dbReference type="GO" id="GO:0042953">
    <property type="term" value="P:lipoprotein transport"/>
    <property type="evidence" value="ECO:0007669"/>
    <property type="project" value="InterPro"/>
</dbReference>
<evidence type="ECO:0000256" key="1">
    <source>
        <dbReference type="ARBA" id="ARBA00004651"/>
    </source>
</evidence>
<dbReference type="InterPro" id="IPR051447">
    <property type="entry name" value="Lipoprotein-release_system"/>
</dbReference>
<dbReference type="RefSeq" id="WP_008843994.1">
    <property type="nucleotide sequence ID" value="NZ_BAEN01000035.1"/>
</dbReference>
<comment type="similarity">
    <text evidence="2">Belongs to the ABC-4 integral membrane protein family. LolC/E subfamily.</text>
</comment>
<evidence type="ECO:0000256" key="4">
    <source>
        <dbReference type="ARBA" id="ARBA00022475"/>
    </source>
</evidence>
<evidence type="ECO:0000256" key="5">
    <source>
        <dbReference type="ARBA" id="ARBA00022692"/>
    </source>
</evidence>
<dbReference type="Pfam" id="PF02687">
    <property type="entry name" value="FtsX"/>
    <property type="match status" value="1"/>
</dbReference>
<dbReference type="eggNOG" id="COG4591">
    <property type="taxonomic scope" value="Bacteria"/>
</dbReference>
<feature type="transmembrane region" description="Helical" evidence="8">
    <location>
        <begin position="22"/>
        <end position="48"/>
    </location>
</feature>
<accession>K6YC04</accession>
<reference evidence="11 12" key="1">
    <citation type="journal article" date="2017" name="Antonie Van Leeuwenhoek">
        <title>Rhizobium rhizosphaerae sp. nov., a novel species isolated from rice rhizosphere.</title>
        <authorList>
            <person name="Zhao J.J."/>
            <person name="Zhang J."/>
            <person name="Zhang R.J."/>
            <person name="Zhang C.W."/>
            <person name="Yin H.Q."/>
            <person name="Zhang X.X."/>
        </authorList>
    </citation>
    <scope>NUCLEOTIDE SEQUENCE [LARGE SCALE GENOMIC DNA]</scope>
    <source>
        <strain evidence="11 12">E3</strain>
    </source>
</reference>
<sequence>MSYPVSTFIGLRYAKASKSSHFIAFINLFSVVGIALGLIALITVSSVMNGFELQLKTRMLGITPHIVADTRELPPQQIEAIGEIKGVQAISGIIESEAIVQSRRGIQGVLLHGVDPEFMQQHSIVSENMMIGQFNKLQAGQYNIIIGRALASKLNIRPGEQIRLISAGASSFSPMGRMPSQRLFNVVGLFDLASQLDDKVVYVNIADNAKLLRKSEDKLRQTRLFLDDAFEYQQIVKQIQVPTVDWRFRQGPLFDAVKMEKNMMSLMLLLIIAVAAFNIVSALVMIVTEKQGDIAILRTQGMRGSSIISIFLINGLYNGIKGTFFGLVLGLILVSQLNTILNFLGLPIAVGDGQGLPIDIQWQQIIFLVVLSIGLCFIATLYPAYRALKVRPAEALKYE</sequence>
<keyword evidence="6 8" id="KW-1133">Transmembrane helix</keyword>
<dbReference type="Proteomes" id="UP000006334">
    <property type="component" value="Unassembled WGS sequence"/>
</dbReference>
<dbReference type="PANTHER" id="PTHR30489">
    <property type="entry name" value="LIPOPROTEIN-RELEASING SYSTEM TRANSMEMBRANE PROTEIN LOLE"/>
    <property type="match status" value="1"/>
</dbReference>
<dbReference type="STRING" id="1127673.GLIP_1544"/>
<evidence type="ECO:0000259" key="9">
    <source>
        <dbReference type="Pfam" id="PF02687"/>
    </source>
</evidence>
<keyword evidence="3" id="KW-0813">Transport</keyword>
<dbReference type="AlphaFoldDB" id="K6YC04"/>
<dbReference type="GO" id="GO:0098797">
    <property type="term" value="C:plasma membrane protein complex"/>
    <property type="evidence" value="ECO:0007669"/>
    <property type="project" value="TreeGrafter"/>
</dbReference>
<keyword evidence="12" id="KW-1185">Reference proteome</keyword>
<dbReference type="PANTHER" id="PTHR30489:SF8">
    <property type="entry name" value="LIPOPROTEIN-RELEASING SYSTEM TRANSMEMBRANE PROTEIN LOLC"/>
    <property type="match status" value="1"/>
</dbReference>
<keyword evidence="11" id="KW-0449">Lipoprotein</keyword>
<evidence type="ECO:0000313" key="11">
    <source>
        <dbReference type="EMBL" id="GAC14178.1"/>
    </source>
</evidence>
<feature type="domain" description="ABC3 transporter permease C-terminal" evidence="9">
    <location>
        <begin position="266"/>
        <end position="390"/>
    </location>
</feature>
<feature type="transmembrane region" description="Helical" evidence="8">
    <location>
        <begin position="362"/>
        <end position="382"/>
    </location>
</feature>
<evidence type="ECO:0000259" key="10">
    <source>
        <dbReference type="Pfam" id="PF12704"/>
    </source>
</evidence>
<dbReference type="InterPro" id="IPR003838">
    <property type="entry name" value="ABC3_permease_C"/>
</dbReference>
<evidence type="ECO:0000256" key="7">
    <source>
        <dbReference type="ARBA" id="ARBA00023136"/>
    </source>
</evidence>
<evidence type="ECO:0000256" key="2">
    <source>
        <dbReference type="ARBA" id="ARBA00005236"/>
    </source>
</evidence>
<evidence type="ECO:0000256" key="6">
    <source>
        <dbReference type="ARBA" id="ARBA00022989"/>
    </source>
</evidence>
<dbReference type="EMBL" id="BAEN01000035">
    <property type="protein sequence ID" value="GAC14178.1"/>
    <property type="molecule type" value="Genomic_DNA"/>
</dbReference>
<keyword evidence="4" id="KW-1003">Cell membrane</keyword>
<evidence type="ECO:0000256" key="3">
    <source>
        <dbReference type="ARBA" id="ARBA00022448"/>
    </source>
</evidence>
<dbReference type="OrthoDB" id="9808461at2"/>
<dbReference type="InterPro" id="IPR025857">
    <property type="entry name" value="MacB_PCD"/>
</dbReference>
<evidence type="ECO:0000313" key="12">
    <source>
        <dbReference type="Proteomes" id="UP000006334"/>
    </source>
</evidence>
<feature type="transmembrane region" description="Helical" evidence="8">
    <location>
        <begin position="266"/>
        <end position="288"/>
    </location>
</feature>
<comment type="subcellular location">
    <subcellularLocation>
        <location evidence="1">Cell membrane</location>
        <topology evidence="1">Multi-pass membrane protein</topology>
    </subcellularLocation>
</comment>
<gene>
    <name evidence="11" type="primary">lolC</name>
    <name evidence="11" type="ORF">GLIP_1544</name>
</gene>
<name>K6YC04_9ALTE</name>
<feature type="transmembrane region" description="Helical" evidence="8">
    <location>
        <begin position="300"/>
        <end position="317"/>
    </location>
</feature>
<keyword evidence="5 8" id="KW-0812">Transmembrane</keyword>
<evidence type="ECO:0000256" key="8">
    <source>
        <dbReference type="SAM" id="Phobius"/>
    </source>
</evidence>
<dbReference type="InterPro" id="IPR011925">
    <property type="entry name" value="LolCE_TM"/>
</dbReference>